<evidence type="ECO:0000256" key="1">
    <source>
        <dbReference type="SAM" id="SignalP"/>
    </source>
</evidence>
<dbReference type="eggNOG" id="ENOG5031VVF">
    <property type="taxonomic scope" value="Bacteria"/>
</dbReference>
<protein>
    <submittedName>
        <fullName evidence="2">Uncharacterized protein</fullName>
    </submittedName>
</protein>
<evidence type="ECO:0000313" key="3">
    <source>
        <dbReference type="Proteomes" id="UP000053405"/>
    </source>
</evidence>
<evidence type="ECO:0000313" key="2">
    <source>
        <dbReference type="EMBL" id="GAC58728.1"/>
    </source>
</evidence>
<accession>L7LF92</accession>
<reference evidence="2 3" key="1">
    <citation type="submission" date="2012-12" db="EMBL/GenBank/DDBJ databases">
        <title>Whole genome shotgun sequence of Gordonia hirsuta NBRC 16056.</title>
        <authorList>
            <person name="Isaki-Nakamura S."/>
            <person name="Hosoyama A."/>
            <person name="Tsuchikane K."/>
            <person name="Katsumata H."/>
            <person name="Baba S."/>
            <person name="Yamazaki S."/>
            <person name="Fujita N."/>
        </authorList>
    </citation>
    <scope>NUCLEOTIDE SEQUENCE [LARGE SCALE GENOMIC DNA]</scope>
    <source>
        <strain evidence="2 3">NBRC 16056</strain>
    </source>
</reference>
<feature type="signal peptide" evidence="1">
    <location>
        <begin position="1"/>
        <end position="31"/>
    </location>
</feature>
<keyword evidence="1" id="KW-0732">Signal</keyword>
<dbReference type="STRING" id="1121927.GOHSU_47_00140"/>
<feature type="chain" id="PRO_5003980553" evidence="1">
    <location>
        <begin position="32"/>
        <end position="135"/>
    </location>
</feature>
<sequence>MTAMISRVKATVLAGCAAVALLSAAAAPAQAAPQGKVDPGIGFFSVNYGVGCSYSMTVPVNSSGMVSFYDWKGPGYPPLFVGRAMASGAKAAVTWWPKREGVRRLYAVQNGERSAITTVRVTRGYGSGGLCFAYP</sequence>
<dbReference type="RefSeq" id="WP_005943391.1">
    <property type="nucleotide sequence ID" value="NZ_ATVK01000024.1"/>
</dbReference>
<comment type="caution">
    <text evidence="2">The sequence shown here is derived from an EMBL/GenBank/DDBJ whole genome shotgun (WGS) entry which is preliminary data.</text>
</comment>
<dbReference type="Proteomes" id="UP000053405">
    <property type="component" value="Unassembled WGS sequence"/>
</dbReference>
<name>L7LF92_9ACTN</name>
<dbReference type="AlphaFoldDB" id="L7LF92"/>
<keyword evidence="3" id="KW-1185">Reference proteome</keyword>
<gene>
    <name evidence="2" type="ORF">GOHSU_47_00140</name>
</gene>
<dbReference type="EMBL" id="BANT01000047">
    <property type="protein sequence ID" value="GAC58728.1"/>
    <property type="molecule type" value="Genomic_DNA"/>
</dbReference>
<organism evidence="2 3">
    <name type="scientific">Gordonia hirsuta DSM 44140 = NBRC 16056</name>
    <dbReference type="NCBI Taxonomy" id="1121927"/>
    <lineage>
        <taxon>Bacteria</taxon>
        <taxon>Bacillati</taxon>
        <taxon>Actinomycetota</taxon>
        <taxon>Actinomycetes</taxon>
        <taxon>Mycobacteriales</taxon>
        <taxon>Gordoniaceae</taxon>
        <taxon>Gordonia</taxon>
    </lineage>
</organism>
<proteinExistence type="predicted"/>